<keyword evidence="3 5" id="KW-1133">Transmembrane helix</keyword>
<dbReference type="InterPro" id="IPR002781">
    <property type="entry name" value="TM_pro_TauE-like"/>
</dbReference>
<evidence type="ECO:0000313" key="6">
    <source>
        <dbReference type="EMBL" id="PID57564.1"/>
    </source>
</evidence>
<reference evidence="6 7" key="1">
    <citation type="submission" date="2017-10" db="EMBL/GenBank/DDBJ databases">
        <title>Novel microbial diversity and functional potential in the marine mammal oral microbiome.</title>
        <authorList>
            <person name="Dudek N.K."/>
            <person name="Sun C.L."/>
            <person name="Burstein D."/>
            <person name="Kantor R.S."/>
            <person name="Aliaga Goltsman D.S."/>
            <person name="Bik E.M."/>
            <person name="Thomas B.C."/>
            <person name="Banfield J.F."/>
            <person name="Relman D.A."/>
        </authorList>
    </citation>
    <scope>NUCLEOTIDE SEQUENCE [LARGE SCALE GENOMIC DNA]</scope>
    <source>
        <strain evidence="6">DOLZORAL124_49_17</strain>
    </source>
</reference>
<evidence type="ECO:0000313" key="7">
    <source>
        <dbReference type="Proteomes" id="UP000229740"/>
    </source>
</evidence>
<sequence length="85" mass="9036">MTLPDLLLLSGGGFCAGFVDSIAGGGGLIALPLLLSIGLPPQTALGTNKLQSSCRGHAHHELHQQYHRADTFCPRRTYSLIPKDL</sequence>
<dbReference type="Proteomes" id="UP000229740">
    <property type="component" value="Unassembled WGS sequence"/>
</dbReference>
<dbReference type="EMBL" id="PDPS01000026">
    <property type="protein sequence ID" value="PID57564.1"/>
    <property type="molecule type" value="Genomic_DNA"/>
</dbReference>
<keyword evidence="5" id="KW-1003">Cell membrane</keyword>
<evidence type="ECO:0000256" key="1">
    <source>
        <dbReference type="ARBA" id="ARBA00004141"/>
    </source>
</evidence>
<keyword evidence="4 5" id="KW-0472">Membrane</keyword>
<accession>A0A2G6E661</accession>
<evidence type="ECO:0000256" key="4">
    <source>
        <dbReference type="ARBA" id="ARBA00023136"/>
    </source>
</evidence>
<evidence type="ECO:0000256" key="5">
    <source>
        <dbReference type="RuleBase" id="RU363041"/>
    </source>
</evidence>
<evidence type="ECO:0000256" key="3">
    <source>
        <dbReference type="ARBA" id="ARBA00022989"/>
    </source>
</evidence>
<dbReference type="AlphaFoldDB" id="A0A2G6E661"/>
<dbReference type="Pfam" id="PF01925">
    <property type="entry name" value="TauE"/>
    <property type="match status" value="1"/>
</dbReference>
<feature type="transmembrane region" description="Helical" evidence="5">
    <location>
        <begin position="6"/>
        <end position="35"/>
    </location>
</feature>
<evidence type="ECO:0000256" key="2">
    <source>
        <dbReference type="ARBA" id="ARBA00022692"/>
    </source>
</evidence>
<comment type="caution">
    <text evidence="6">The sequence shown here is derived from an EMBL/GenBank/DDBJ whole genome shotgun (WGS) entry which is preliminary data.</text>
</comment>
<proteinExistence type="inferred from homology"/>
<organism evidence="6 7">
    <name type="scientific">candidate division KSB3 bacterium</name>
    <dbReference type="NCBI Taxonomy" id="2044937"/>
    <lineage>
        <taxon>Bacteria</taxon>
        <taxon>candidate division KSB3</taxon>
    </lineage>
</organism>
<dbReference type="GO" id="GO:0005886">
    <property type="term" value="C:plasma membrane"/>
    <property type="evidence" value="ECO:0007669"/>
    <property type="project" value="UniProtKB-SubCell"/>
</dbReference>
<keyword evidence="2 5" id="KW-0812">Transmembrane</keyword>
<gene>
    <name evidence="6" type="ORF">CSB45_06975</name>
</gene>
<protein>
    <recommendedName>
        <fullName evidence="5">Probable membrane transporter protein</fullName>
    </recommendedName>
</protein>
<comment type="similarity">
    <text evidence="5">Belongs to the 4-toluene sulfonate uptake permease (TSUP) (TC 2.A.102) family.</text>
</comment>
<name>A0A2G6E661_9BACT</name>
<comment type="subcellular location">
    <subcellularLocation>
        <location evidence="5">Cell membrane</location>
        <topology evidence="5">Multi-pass membrane protein</topology>
    </subcellularLocation>
    <subcellularLocation>
        <location evidence="1">Membrane</location>
        <topology evidence="1">Multi-pass membrane protein</topology>
    </subcellularLocation>
</comment>